<accession>A0A4Y2G1M4</accession>
<dbReference type="InterPro" id="IPR035914">
    <property type="entry name" value="Sperma_CUB_dom_sf"/>
</dbReference>
<keyword evidence="1" id="KW-1015">Disulfide bond</keyword>
<sequence>CGGQFTTPEGGIMTPNFPENYNANDECYWLIAVDKSHLVILDFYDFDLPESNNGSKGYVAVSFSSIFTTTKHDKSRKNCH</sequence>
<feature type="non-terminal residue" evidence="4">
    <location>
        <position position="1"/>
    </location>
</feature>
<evidence type="ECO:0000256" key="1">
    <source>
        <dbReference type="ARBA" id="ARBA00023157"/>
    </source>
</evidence>
<dbReference type="PROSITE" id="PS01180">
    <property type="entry name" value="CUB"/>
    <property type="match status" value="1"/>
</dbReference>
<reference evidence="4 6" key="1">
    <citation type="journal article" date="2019" name="Sci. Rep.">
        <title>Orb-weaving spider Araneus ventricosus genome elucidates the spidroin gene catalogue.</title>
        <authorList>
            <person name="Kono N."/>
            <person name="Nakamura H."/>
            <person name="Ohtoshi R."/>
            <person name="Moran D.A.P."/>
            <person name="Shinohara A."/>
            <person name="Yoshida Y."/>
            <person name="Fujiwara M."/>
            <person name="Mori M."/>
            <person name="Tomita M."/>
            <person name="Arakawa K."/>
        </authorList>
    </citation>
    <scope>NUCLEOTIDE SEQUENCE [LARGE SCALE GENOMIC DNA]</scope>
</reference>
<evidence type="ECO:0000313" key="5">
    <source>
        <dbReference type="EMBL" id="GBM47622.1"/>
    </source>
</evidence>
<comment type="caution">
    <text evidence="2">Lacks conserved residue(s) required for the propagation of feature annotation.</text>
</comment>
<keyword evidence="6" id="KW-1185">Reference proteome</keyword>
<evidence type="ECO:0000313" key="4">
    <source>
        <dbReference type="EMBL" id="GBM47523.1"/>
    </source>
</evidence>
<dbReference type="SUPFAM" id="SSF49854">
    <property type="entry name" value="Spermadhesin, CUB domain"/>
    <property type="match status" value="1"/>
</dbReference>
<evidence type="ECO:0000259" key="3">
    <source>
        <dbReference type="PROSITE" id="PS01180"/>
    </source>
</evidence>
<dbReference type="PANTHER" id="PTHR46908:SF8">
    <property type="entry name" value="C-TYPE LECTIN DOMAIN-CONTAINING PROTEIN"/>
    <property type="match status" value="1"/>
</dbReference>
<dbReference type="InterPro" id="IPR000859">
    <property type="entry name" value="CUB_dom"/>
</dbReference>
<dbReference type="Pfam" id="PF00431">
    <property type="entry name" value="CUB"/>
    <property type="match status" value="1"/>
</dbReference>
<gene>
    <name evidence="5" type="ORF">AVEN_124820_1</name>
    <name evidence="4" type="ORF">AVEN_178319_1</name>
</gene>
<evidence type="ECO:0000256" key="2">
    <source>
        <dbReference type="PROSITE-ProRule" id="PRU00059"/>
    </source>
</evidence>
<dbReference type="CDD" id="cd00041">
    <property type="entry name" value="CUB"/>
    <property type="match status" value="1"/>
</dbReference>
<protein>
    <recommendedName>
        <fullName evidence="3">CUB domain-containing protein</fullName>
    </recommendedName>
</protein>
<dbReference type="PANTHER" id="PTHR46908">
    <property type="entry name" value="CUBILIN-LIKE PROTEIN"/>
    <property type="match status" value="1"/>
</dbReference>
<organism evidence="4 6">
    <name type="scientific">Araneus ventricosus</name>
    <name type="common">Orbweaver spider</name>
    <name type="synonym">Epeira ventricosa</name>
    <dbReference type="NCBI Taxonomy" id="182803"/>
    <lineage>
        <taxon>Eukaryota</taxon>
        <taxon>Metazoa</taxon>
        <taxon>Ecdysozoa</taxon>
        <taxon>Arthropoda</taxon>
        <taxon>Chelicerata</taxon>
        <taxon>Arachnida</taxon>
        <taxon>Araneae</taxon>
        <taxon>Araneomorphae</taxon>
        <taxon>Entelegynae</taxon>
        <taxon>Araneoidea</taxon>
        <taxon>Araneidae</taxon>
        <taxon>Araneus</taxon>
    </lineage>
</organism>
<dbReference type="Gene3D" id="2.60.120.290">
    <property type="entry name" value="Spermadhesin, CUB domain"/>
    <property type="match status" value="1"/>
</dbReference>
<proteinExistence type="predicted"/>
<dbReference type="EMBL" id="BGPR01098029">
    <property type="protein sequence ID" value="GBM47622.1"/>
    <property type="molecule type" value="Genomic_DNA"/>
</dbReference>
<dbReference type="InterPro" id="IPR052129">
    <property type="entry name" value="Spermadhesin-Link_domain"/>
</dbReference>
<dbReference type="OrthoDB" id="10009301at2759"/>
<dbReference type="EMBL" id="BGPR01098002">
    <property type="protein sequence ID" value="GBM47523.1"/>
    <property type="molecule type" value="Genomic_DNA"/>
</dbReference>
<comment type="caution">
    <text evidence="4">The sequence shown here is derived from an EMBL/GenBank/DDBJ whole genome shotgun (WGS) entry which is preliminary data.</text>
</comment>
<name>A0A4Y2G1M4_ARAVE</name>
<dbReference type="Proteomes" id="UP000499080">
    <property type="component" value="Unassembled WGS sequence"/>
</dbReference>
<feature type="domain" description="CUB" evidence="3">
    <location>
        <begin position="1"/>
        <end position="80"/>
    </location>
</feature>
<evidence type="ECO:0000313" key="6">
    <source>
        <dbReference type="Proteomes" id="UP000499080"/>
    </source>
</evidence>
<dbReference type="AlphaFoldDB" id="A0A4Y2G1M4"/>